<accession>A0A2K3NKL6</accession>
<feature type="compositionally biased region" description="Low complexity" evidence="2">
    <location>
        <begin position="90"/>
        <end position="106"/>
    </location>
</feature>
<evidence type="ECO:0000313" key="4">
    <source>
        <dbReference type="Proteomes" id="UP000236291"/>
    </source>
</evidence>
<feature type="compositionally biased region" description="Acidic residues" evidence="2">
    <location>
        <begin position="74"/>
        <end position="89"/>
    </location>
</feature>
<reference evidence="3 4" key="1">
    <citation type="journal article" date="2014" name="Am. J. Bot.">
        <title>Genome assembly and annotation for red clover (Trifolium pratense; Fabaceae).</title>
        <authorList>
            <person name="Istvanek J."/>
            <person name="Jaros M."/>
            <person name="Krenek A."/>
            <person name="Repkova J."/>
        </authorList>
    </citation>
    <scope>NUCLEOTIDE SEQUENCE [LARGE SCALE GENOMIC DNA]</scope>
    <source>
        <strain evidence="4">cv. Tatra</strain>
        <tissue evidence="3">Young leaves</tissue>
    </source>
</reference>
<name>A0A2K3NKL6_TRIPR</name>
<feature type="compositionally biased region" description="Polar residues" evidence="2">
    <location>
        <begin position="52"/>
        <end position="69"/>
    </location>
</feature>
<feature type="coiled-coil region" evidence="1">
    <location>
        <begin position="13"/>
        <end position="40"/>
    </location>
</feature>
<keyword evidence="1" id="KW-0175">Coiled coil</keyword>
<organism evidence="3 4">
    <name type="scientific">Trifolium pratense</name>
    <name type="common">Red clover</name>
    <dbReference type="NCBI Taxonomy" id="57577"/>
    <lineage>
        <taxon>Eukaryota</taxon>
        <taxon>Viridiplantae</taxon>
        <taxon>Streptophyta</taxon>
        <taxon>Embryophyta</taxon>
        <taxon>Tracheophyta</taxon>
        <taxon>Spermatophyta</taxon>
        <taxon>Magnoliopsida</taxon>
        <taxon>eudicotyledons</taxon>
        <taxon>Gunneridae</taxon>
        <taxon>Pentapetalae</taxon>
        <taxon>rosids</taxon>
        <taxon>fabids</taxon>
        <taxon>Fabales</taxon>
        <taxon>Fabaceae</taxon>
        <taxon>Papilionoideae</taxon>
        <taxon>50 kb inversion clade</taxon>
        <taxon>NPAAA clade</taxon>
        <taxon>Hologalegina</taxon>
        <taxon>IRL clade</taxon>
        <taxon>Trifolieae</taxon>
        <taxon>Trifolium</taxon>
    </lineage>
</organism>
<evidence type="ECO:0000313" key="3">
    <source>
        <dbReference type="EMBL" id="PNY03570.1"/>
    </source>
</evidence>
<reference evidence="3 4" key="2">
    <citation type="journal article" date="2017" name="Front. Plant Sci.">
        <title>Gene Classification and Mining of Molecular Markers Useful in Red Clover (Trifolium pratense) Breeding.</title>
        <authorList>
            <person name="Istvanek J."/>
            <person name="Dluhosova J."/>
            <person name="Dluhos P."/>
            <person name="Patkova L."/>
            <person name="Nedelnik J."/>
            <person name="Repkova J."/>
        </authorList>
    </citation>
    <scope>NUCLEOTIDE SEQUENCE [LARGE SCALE GENOMIC DNA]</scope>
    <source>
        <strain evidence="4">cv. Tatra</strain>
        <tissue evidence="3">Young leaves</tissue>
    </source>
</reference>
<feature type="region of interest" description="Disordered" evidence="2">
    <location>
        <begin position="43"/>
        <end position="106"/>
    </location>
</feature>
<protein>
    <submittedName>
        <fullName evidence="3">Uncharacterized protein</fullName>
    </submittedName>
</protein>
<dbReference type="EMBL" id="ASHM01022794">
    <property type="protein sequence ID" value="PNY03570.1"/>
    <property type="molecule type" value="Genomic_DNA"/>
</dbReference>
<evidence type="ECO:0000256" key="2">
    <source>
        <dbReference type="SAM" id="MobiDB-lite"/>
    </source>
</evidence>
<evidence type="ECO:0000256" key="1">
    <source>
        <dbReference type="SAM" id="Coils"/>
    </source>
</evidence>
<proteinExistence type="predicted"/>
<gene>
    <name evidence="3" type="ORF">L195_g026903</name>
</gene>
<dbReference type="Proteomes" id="UP000236291">
    <property type="component" value="Unassembled WGS sequence"/>
</dbReference>
<comment type="caution">
    <text evidence="3">The sequence shown here is derived from an EMBL/GenBank/DDBJ whole genome shotgun (WGS) entry which is preliminary data.</text>
</comment>
<dbReference type="AlphaFoldDB" id="A0A2K3NKL6"/>
<sequence>MMIRFTTAMGEHMASSRSKIQRLAEEMSTIKEQCQAIELRNRKIDAMETPKQGENSRANKTQDSQTQEMNVHEDTEEFDDRGEPIEESEPIIQENPQPTQTPPLVQTIPRSPVLVQPYPSRNEKKEIQKEIDKKNRWVLGQNIDQCAIKGSTTNCTTFQQIHEEIGGRKDSILRERDRHAHRRV</sequence>